<dbReference type="Gene3D" id="3.40.50.150">
    <property type="entry name" value="Vaccinia Virus protein VP39"/>
    <property type="match status" value="1"/>
</dbReference>
<dbReference type="CDD" id="cd02440">
    <property type="entry name" value="AdoMet_MTases"/>
    <property type="match status" value="1"/>
</dbReference>
<dbReference type="EMBL" id="JBHSDJ010000131">
    <property type="protein sequence ID" value="MFC4249155.1"/>
    <property type="molecule type" value="Genomic_DNA"/>
</dbReference>
<dbReference type="Pfam" id="PF13649">
    <property type="entry name" value="Methyltransf_25"/>
    <property type="match status" value="1"/>
</dbReference>
<evidence type="ECO:0000313" key="3">
    <source>
        <dbReference type="Proteomes" id="UP001595821"/>
    </source>
</evidence>
<evidence type="ECO:0000313" key="2">
    <source>
        <dbReference type="EMBL" id="MFC4249155.1"/>
    </source>
</evidence>
<gene>
    <name evidence="2" type="ORF">ACFOZ7_19850</name>
</gene>
<comment type="caution">
    <text evidence="2">The sequence shown here is derived from an EMBL/GenBank/DDBJ whole genome shotgun (WGS) entry which is preliminary data.</text>
</comment>
<feature type="domain" description="Methyltransferase" evidence="1">
    <location>
        <begin position="52"/>
        <end position="151"/>
    </location>
</feature>
<dbReference type="SUPFAM" id="SSF53335">
    <property type="entry name" value="S-adenosyl-L-methionine-dependent methyltransferases"/>
    <property type="match status" value="1"/>
</dbReference>
<organism evidence="2 3">
    <name type="scientific">Natribaculum luteum</name>
    <dbReference type="NCBI Taxonomy" id="1586232"/>
    <lineage>
        <taxon>Archaea</taxon>
        <taxon>Methanobacteriati</taxon>
        <taxon>Methanobacteriota</taxon>
        <taxon>Stenosarchaea group</taxon>
        <taxon>Halobacteria</taxon>
        <taxon>Halobacteriales</taxon>
        <taxon>Natrialbaceae</taxon>
        <taxon>Natribaculum</taxon>
    </lineage>
</organism>
<dbReference type="InterPro" id="IPR029063">
    <property type="entry name" value="SAM-dependent_MTases_sf"/>
</dbReference>
<dbReference type="Proteomes" id="UP001595821">
    <property type="component" value="Unassembled WGS sequence"/>
</dbReference>
<dbReference type="PANTHER" id="PTHR43667:SF2">
    <property type="entry name" value="FATTY ACID C-METHYL TRANSFERASE"/>
    <property type="match status" value="1"/>
</dbReference>
<dbReference type="RefSeq" id="WP_246972738.1">
    <property type="nucleotide sequence ID" value="NZ_CP095397.1"/>
</dbReference>
<dbReference type="GO" id="GO:0032259">
    <property type="term" value="P:methylation"/>
    <property type="evidence" value="ECO:0007669"/>
    <property type="project" value="UniProtKB-KW"/>
</dbReference>
<dbReference type="InterPro" id="IPR050723">
    <property type="entry name" value="CFA/CMAS"/>
</dbReference>
<dbReference type="InterPro" id="IPR041698">
    <property type="entry name" value="Methyltransf_25"/>
</dbReference>
<dbReference type="GeneID" id="71853166"/>
<dbReference type="GO" id="GO:0008168">
    <property type="term" value="F:methyltransferase activity"/>
    <property type="evidence" value="ECO:0007669"/>
    <property type="project" value="UniProtKB-KW"/>
</dbReference>
<evidence type="ECO:0000259" key="1">
    <source>
        <dbReference type="Pfam" id="PF13649"/>
    </source>
</evidence>
<reference evidence="2 3" key="1">
    <citation type="journal article" date="2014" name="Int. J. Syst. Evol. Microbiol.">
        <title>Complete genome sequence of Corynebacterium casei LMG S-19264T (=DSM 44701T), isolated from a smear-ripened cheese.</title>
        <authorList>
            <consortium name="US DOE Joint Genome Institute (JGI-PGF)"/>
            <person name="Walter F."/>
            <person name="Albersmeier A."/>
            <person name="Kalinowski J."/>
            <person name="Ruckert C."/>
        </authorList>
    </citation>
    <scope>NUCLEOTIDE SEQUENCE [LARGE SCALE GENOMIC DNA]</scope>
    <source>
        <strain evidence="2 3">IBRC-M 10912</strain>
    </source>
</reference>
<keyword evidence="2" id="KW-0489">Methyltransferase</keyword>
<sequence length="220" mass="24455">MSLLEAIRSDADAARRYDRIAPYYDRYVSWFERGPLERLVTALDLEQGETLLDVGCGPGSALVALGDRVGPEGVVIGLDVSGRMIDLARDRLETRGFGDRALLIHGDARDMRHVDDDSVDAVVLSFTLELFSREEMRTVLAECRRVLVPDGRLGVLSLSREDRLSVAVYDRFHRLAPGVFDCRPIDLPAVLERHGFAVRSVWTERLYGLPVSGAIASIDD</sequence>
<name>A0ABD5P4U4_9EURY</name>
<accession>A0ABD5P4U4</accession>
<dbReference type="PANTHER" id="PTHR43667">
    <property type="entry name" value="CYCLOPROPANE-FATTY-ACYL-PHOSPHOLIPID SYNTHASE"/>
    <property type="match status" value="1"/>
</dbReference>
<proteinExistence type="predicted"/>
<protein>
    <submittedName>
        <fullName evidence="2">Class I SAM-dependent methyltransferase</fullName>
        <ecNumber evidence="2">2.1.1.-</ecNumber>
    </submittedName>
</protein>
<keyword evidence="2" id="KW-0808">Transferase</keyword>
<dbReference type="EC" id="2.1.1.-" evidence="2"/>
<dbReference type="AlphaFoldDB" id="A0ABD5P4U4"/>